<sequence>MLVSTSSNSDHSPVFTGSGKQRVEPDLPPPLEPMLRETGHYVPSEALIYAVEVALMVGQPLLLTGDPGTGKTSLAAALAHERFGGRLLEMQVKSDSGRDALLYTIDELAIFRDSQPSRNPRRLVEYLVIHPLGEAILRACPPWTELRSRAGGELSGTERVLSDVFGAKRDRAIPTVADLLPERHWEEAERVVVLIDEIDKAPRDTPNDLLEEFDRMAFSIPEFDLSIRPPKDAPRPVVIVTSNSERALPEAFLRRCAYHHISFPKDDELRRIIASRLNRLPLDEGLLTKLLSLFQLMRTSLQRPPGTAELLQWLKLAGDAMDKTKSGKSESATVLKRLVAVIAKNESDMGVAARIIDEWSHNS</sequence>
<dbReference type="CDD" id="cd00009">
    <property type="entry name" value="AAA"/>
    <property type="match status" value="1"/>
</dbReference>
<dbReference type="GO" id="GO:0016887">
    <property type="term" value="F:ATP hydrolysis activity"/>
    <property type="evidence" value="ECO:0007669"/>
    <property type="project" value="InterPro"/>
</dbReference>
<dbReference type="OrthoDB" id="9783370at2"/>
<feature type="domain" description="AAA+ ATPase" evidence="2">
    <location>
        <begin position="57"/>
        <end position="267"/>
    </location>
</feature>
<evidence type="ECO:0000313" key="4">
    <source>
        <dbReference type="Proteomes" id="UP000054770"/>
    </source>
</evidence>
<dbReference type="SUPFAM" id="SSF52540">
    <property type="entry name" value="P-loop containing nucleoside triphosphate hydrolases"/>
    <property type="match status" value="1"/>
</dbReference>
<dbReference type="SMART" id="SM00382">
    <property type="entry name" value="AAA"/>
    <property type="match status" value="1"/>
</dbReference>
<dbReference type="InterPro" id="IPR027417">
    <property type="entry name" value="P-loop_NTPase"/>
</dbReference>
<dbReference type="Pfam" id="PF07728">
    <property type="entry name" value="AAA_5"/>
    <property type="match status" value="1"/>
</dbReference>
<dbReference type="InterPro" id="IPR011704">
    <property type="entry name" value="ATPase_dyneun-rel_AAA"/>
</dbReference>
<dbReference type="GO" id="GO:0005524">
    <property type="term" value="F:ATP binding"/>
    <property type="evidence" value="ECO:0007669"/>
    <property type="project" value="InterPro"/>
</dbReference>
<dbReference type="RefSeq" id="WP_125483184.1">
    <property type="nucleotide sequence ID" value="NZ_FCON02000182.1"/>
</dbReference>
<gene>
    <name evidence="3" type="ORF">AWB68_07615</name>
</gene>
<comment type="caution">
    <text evidence="3">The sequence shown here is derived from an EMBL/GenBank/DDBJ whole genome shotgun (WGS) entry which is preliminary data.</text>
</comment>
<dbReference type="AlphaFoldDB" id="A0A158KWZ8"/>
<accession>A0A158KWZ8</accession>
<proteinExistence type="predicted"/>
<dbReference type="InterPro" id="IPR003593">
    <property type="entry name" value="AAA+_ATPase"/>
</dbReference>
<reference evidence="3" key="1">
    <citation type="submission" date="2016-01" db="EMBL/GenBank/DDBJ databases">
        <authorList>
            <person name="Peeters C."/>
        </authorList>
    </citation>
    <scope>NUCLEOTIDE SEQUENCE [LARGE SCALE GENOMIC DNA]</scope>
    <source>
        <strain evidence="3">LMG 22940</strain>
    </source>
</reference>
<evidence type="ECO:0000313" key="3">
    <source>
        <dbReference type="EMBL" id="SAL85253.1"/>
    </source>
</evidence>
<evidence type="ECO:0000259" key="2">
    <source>
        <dbReference type="SMART" id="SM00382"/>
    </source>
</evidence>
<dbReference type="Gene3D" id="3.40.50.300">
    <property type="entry name" value="P-loop containing nucleotide triphosphate hydrolases"/>
    <property type="match status" value="1"/>
</dbReference>
<dbReference type="PANTHER" id="PTHR42759">
    <property type="entry name" value="MOXR FAMILY PROTEIN"/>
    <property type="match status" value="1"/>
</dbReference>
<evidence type="ECO:0000256" key="1">
    <source>
        <dbReference type="SAM" id="MobiDB-lite"/>
    </source>
</evidence>
<dbReference type="Proteomes" id="UP000054770">
    <property type="component" value="Unassembled WGS sequence"/>
</dbReference>
<dbReference type="PANTHER" id="PTHR42759:SF1">
    <property type="entry name" value="MAGNESIUM-CHELATASE SUBUNIT CHLD"/>
    <property type="match status" value="1"/>
</dbReference>
<keyword evidence="4" id="KW-1185">Reference proteome</keyword>
<feature type="compositionally biased region" description="Polar residues" evidence="1">
    <location>
        <begin position="1"/>
        <end position="11"/>
    </location>
</feature>
<feature type="region of interest" description="Disordered" evidence="1">
    <location>
        <begin position="1"/>
        <end position="32"/>
    </location>
</feature>
<dbReference type="EMBL" id="FCON02000182">
    <property type="protein sequence ID" value="SAL85253.1"/>
    <property type="molecule type" value="Genomic_DNA"/>
</dbReference>
<organism evidence="3 4">
    <name type="scientific">Caballeronia choica</name>
    <dbReference type="NCBI Taxonomy" id="326476"/>
    <lineage>
        <taxon>Bacteria</taxon>
        <taxon>Pseudomonadati</taxon>
        <taxon>Pseudomonadota</taxon>
        <taxon>Betaproteobacteria</taxon>
        <taxon>Burkholderiales</taxon>
        <taxon>Burkholderiaceae</taxon>
        <taxon>Caballeronia</taxon>
    </lineage>
</organism>
<protein>
    <submittedName>
        <fullName evidence="3">ATPase, AAA family protein</fullName>
    </submittedName>
</protein>
<dbReference type="InterPro" id="IPR050764">
    <property type="entry name" value="CbbQ/NirQ/NorQ/GpvN"/>
</dbReference>
<name>A0A158KWZ8_9BURK</name>